<protein>
    <submittedName>
        <fullName evidence="1">Uncharacterized protein</fullName>
    </submittedName>
</protein>
<dbReference type="RefSeq" id="WP_378244923.1">
    <property type="nucleotide sequence ID" value="NZ_JBHRWK010000076.1"/>
</dbReference>
<gene>
    <name evidence="1" type="ORF">ACFOSH_36390</name>
</gene>
<dbReference type="Proteomes" id="UP001595645">
    <property type="component" value="Unassembled WGS sequence"/>
</dbReference>
<comment type="caution">
    <text evidence="1">The sequence shown here is derived from an EMBL/GenBank/DDBJ whole genome shotgun (WGS) entry which is preliminary data.</text>
</comment>
<sequence>MRELIGGSQYPQTLVRLGFDYPGVPTPRCPLAAVVDEKTS</sequence>
<evidence type="ECO:0000313" key="1">
    <source>
        <dbReference type="EMBL" id="MFC3454944.1"/>
    </source>
</evidence>
<accession>A0ABV7P7A8</accession>
<organism evidence="1 2">
    <name type="scientific">Amycolatopsis speibonae</name>
    <dbReference type="NCBI Taxonomy" id="1450224"/>
    <lineage>
        <taxon>Bacteria</taxon>
        <taxon>Bacillati</taxon>
        <taxon>Actinomycetota</taxon>
        <taxon>Actinomycetes</taxon>
        <taxon>Pseudonocardiales</taxon>
        <taxon>Pseudonocardiaceae</taxon>
        <taxon>Amycolatopsis</taxon>
    </lineage>
</organism>
<evidence type="ECO:0000313" key="2">
    <source>
        <dbReference type="Proteomes" id="UP001595645"/>
    </source>
</evidence>
<dbReference type="EMBL" id="JBHRWK010000076">
    <property type="protein sequence ID" value="MFC3454944.1"/>
    <property type="molecule type" value="Genomic_DNA"/>
</dbReference>
<name>A0ABV7P7A8_9PSEU</name>
<reference evidence="2" key="1">
    <citation type="journal article" date="2019" name="Int. J. Syst. Evol. Microbiol.">
        <title>The Global Catalogue of Microorganisms (GCM) 10K type strain sequencing project: providing services to taxonomists for standard genome sequencing and annotation.</title>
        <authorList>
            <consortium name="The Broad Institute Genomics Platform"/>
            <consortium name="The Broad Institute Genome Sequencing Center for Infectious Disease"/>
            <person name="Wu L."/>
            <person name="Ma J."/>
        </authorList>
    </citation>
    <scope>NUCLEOTIDE SEQUENCE [LARGE SCALE GENOMIC DNA]</scope>
    <source>
        <strain evidence="2">CGMCC 4.7676</strain>
    </source>
</reference>
<proteinExistence type="predicted"/>
<keyword evidence="2" id="KW-1185">Reference proteome</keyword>